<evidence type="ECO:0000313" key="4">
    <source>
        <dbReference type="Proteomes" id="UP000184001"/>
    </source>
</evidence>
<dbReference type="Proteomes" id="UP001568358">
    <property type="component" value="Unassembled WGS sequence"/>
</dbReference>
<evidence type="ECO:0000313" key="3">
    <source>
        <dbReference type="EMBL" id="SHI77575.1"/>
    </source>
</evidence>
<proteinExistence type="predicted"/>
<evidence type="ECO:0000313" key="5">
    <source>
        <dbReference type="Proteomes" id="UP001568358"/>
    </source>
</evidence>
<dbReference type="EMBL" id="FQZR01000002">
    <property type="protein sequence ID" value="SHI77575.1"/>
    <property type="molecule type" value="Genomic_DNA"/>
</dbReference>
<dbReference type="EMBL" id="JBFSOO010000003">
    <property type="protein sequence ID" value="MEZ6852948.1"/>
    <property type="molecule type" value="Genomic_DNA"/>
</dbReference>
<dbReference type="RefSeq" id="WP_020002060.1">
    <property type="nucleotide sequence ID" value="NZ_CP192219.1"/>
</dbReference>
<feature type="chain" id="PRO_5034609016" evidence="1">
    <location>
        <begin position="24"/>
        <end position="129"/>
    </location>
</feature>
<comment type="caution">
    <text evidence="3">The sequence shown here is derived from an EMBL/GenBank/DDBJ whole genome shotgun (WGS) entry which is preliminary data.</text>
</comment>
<reference evidence="3 4" key="1">
    <citation type="submission" date="2016-11" db="EMBL/GenBank/DDBJ databases">
        <authorList>
            <person name="Varghese N."/>
            <person name="Submissions S."/>
        </authorList>
    </citation>
    <scope>NUCLEOTIDE SEQUENCE [LARGE SCALE GENOMIC DNA]</scope>
    <source>
        <strain evidence="3 4">DSM 17919</strain>
    </source>
</reference>
<keyword evidence="5" id="KW-1185">Reference proteome</keyword>
<organism evidence="3 4">
    <name type="scientific">Halodesulfovibrio aestuarii</name>
    <dbReference type="NCBI Taxonomy" id="126333"/>
    <lineage>
        <taxon>Bacteria</taxon>
        <taxon>Pseudomonadati</taxon>
        <taxon>Thermodesulfobacteriota</taxon>
        <taxon>Desulfovibrionia</taxon>
        <taxon>Desulfovibrionales</taxon>
        <taxon>Desulfovibrionaceae</taxon>
        <taxon>Halodesulfovibrio</taxon>
    </lineage>
</organism>
<sequence>MLRVQYILISFLCCMLLAGCGDSAPDGAYSKLVYSIVLPTQRDKLDVWSEESVGDGVLVKADQAIFWVDADNHIFALNQQGVAITDAQSGVTYAPSHLLKQINNALVAAGKHMLNSQGGWHMFKWNNKE</sequence>
<protein>
    <submittedName>
        <fullName evidence="3">Uncharacterized protein</fullName>
    </submittedName>
</protein>
<dbReference type="AlphaFoldDB" id="A0A8G2C882"/>
<evidence type="ECO:0000313" key="2">
    <source>
        <dbReference type="EMBL" id="MEZ6852948.1"/>
    </source>
</evidence>
<dbReference type="Proteomes" id="UP000184001">
    <property type="component" value="Unassembled WGS sequence"/>
</dbReference>
<name>A0A8G2C882_9BACT</name>
<gene>
    <name evidence="2" type="ORF">AB2Z07_05270</name>
    <name evidence="3" type="ORF">SAMN05660830_00947</name>
</gene>
<reference evidence="2 5" key="2">
    <citation type="submission" date="2024-07" db="EMBL/GenBank/DDBJ databases">
        <title>Active virus-host system and metabolic interactions in a Lokiarchaeon culture.</title>
        <authorList>
            <person name="Ponce Toledo R.I."/>
            <person name="Rodrigues Oliveira T."/>
            <person name="Schleper C."/>
        </authorList>
    </citation>
    <scope>NUCLEOTIDE SEQUENCE [LARGE SCALE GENOMIC DNA]</scope>
    <source>
        <strain evidence="2 5">B35</strain>
    </source>
</reference>
<evidence type="ECO:0000256" key="1">
    <source>
        <dbReference type="SAM" id="SignalP"/>
    </source>
</evidence>
<keyword evidence="1" id="KW-0732">Signal</keyword>
<feature type="signal peptide" evidence="1">
    <location>
        <begin position="1"/>
        <end position="23"/>
    </location>
</feature>
<dbReference type="PROSITE" id="PS51257">
    <property type="entry name" value="PROKAR_LIPOPROTEIN"/>
    <property type="match status" value="1"/>
</dbReference>
<accession>A0A8G2C882</accession>